<dbReference type="PANTHER" id="PTHR19288:SF90">
    <property type="entry name" value="OS08G0542600 PROTEIN"/>
    <property type="match status" value="1"/>
</dbReference>
<dbReference type="NCBIfam" id="TIGR01459">
    <property type="entry name" value="HAD-SF-IIA-hyp4"/>
    <property type="match status" value="1"/>
</dbReference>
<accession>A0ABW3JCY4</accession>
<dbReference type="SUPFAM" id="SSF56784">
    <property type="entry name" value="HAD-like"/>
    <property type="match status" value="1"/>
</dbReference>
<gene>
    <name evidence="1" type="ORF">ACFQ2F_14650</name>
</gene>
<name>A0ABW3JCY4_9HYPH</name>
<dbReference type="InterPro" id="IPR023214">
    <property type="entry name" value="HAD_sf"/>
</dbReference>
<evidence type="ECO:0000313" key="1">
    <source>
        <dbReference type="EMBL" id="MFD0988335.1"/>
    </source>
</evidence>
<dbReference type="Proteomes" id="UP001597102">
    <property type="component" value="Unassembled WGS sequence"/>
</dbReference>
<dbReference type="Pfam" id="PF13242">
    <property type="entry name" value="Hydrolase_like"/>
    <property type="match status" value="1"/>
</dbReference>
<dbReference type="RefSeq" id="WP_379091321.1">
    <property type="nucleotide sequence ID" value="NZ_JBHTJO010000002.1"/>
</dbReference>
<comment type="caution">
    <text evidence="1">The sequence shown here is derived from an EMBL/GenBank/DDBJ whole genome shotgun (WGS) entry which is preliminary data.</text>
</comment>
<sequence length="294" mass="31401">MLDSVAEFGHSYPAWIVDIWGVMHDGVSANEAAVAATAGYRAQGGVVLLLSNSPRPSPEVQAQLGALGVIEAAYDDTLTSGDLTRHELEMRPGAKVFHLGPERDLPIFKDLDLTLVESDKADLVVCSGLFNDEVEGPEDYNDLLSDMAARKLPMLCANPDHMVERGEELIYCAGALADVYEDFGGDVTYAGKPYAPIYQLAFKKLSDLASRELEPREILAIGDGINTDMRGAAEAELDSLFIAGGLHASDLRTIATAEKGEQTDGAGDLLYDGTLLSKLFAGQQLPVAAMRGLA</sequence>
<protein>
    <submittedName>
        <fullName evidence="1">TIGR01459 family HAD-type hydrolase</fullName>
    </submittedName>
</protein>
<dbReference type="Pfam" id="PF13344">
    <property type="entry name" value="Hydrolase_6"/>
    <property type="match status" value="1"/>
</dbReference>
<organism evidence="1 2">
    <name type="scientific">Methyloligella solikamskensis</name>
    <dbReference type="NCBI Taxonomy" id="1177756"/>
    <lineage>
        <taxon>Bacteria</taxon>
        <taxon>Pseudomonadati</taxon>
        <taxon>Pseudomonadota</taxon>
        <taxon>Alphaproteobacteria</taxon>
        <taxon>Hyphomicrobiales</taxon>
        <taxon>Hyphomicrobiaceae</taxon>
        <taxon>Methyloligella</taxon>
    </lineage>
</organism>
<dbReference type="NCBIfam" id="TIGR01460">
    <property type="entry name" value="HAD-SF-IIA"/>
    <property type="match status" value="1"/>
</dbReference>
<dbReference type="InterPro" id="IPR006357">
    <property type="entry name" value="HAD-SF_hydro_IIA"/>
</dbReference>
<dbReference type="PANTHER" id="PTHR19288">
    <property type="entry name" value="4-NITROPHENYLPHOSPHATASE-RELATED"/>
    <property type="match status" value="1"/>
</dbReference>
<dbReference type="InterPro" id="IPR036412">
    <property type="entry name" value="HAD-like_sf"/>
</dbReference>
<proteinExistence type="predicted"/>
<dbReference type="InterPro" id="IPR006356">
    <property type="entry name" value="HAD-SF_hydro_IIA_hyp3"/>
</dbReference>
<dbReference type="Gene3D" id="3.40.50.1000">
    <property type="entry name" value="HAD superfamily/HAD-like"/>
    <property type="match status" value="2"/>
</dbReference>
<dbReference type="CDD" id="cd07525">
    <property type="entry name" value="HAD_like"/>
    <property type="match status" value="1"/>
</dbReference>
<keyword evidence="2" id="KW-1185">Reference proteome</keyword>
<dbReference type="EMBL" id="JBHTJO010000002">
    <property type="protein sequence ID" value="MFD0988335.1"/>
    <property type="molecule type" value="Genomic_DNA"/>
</dbReference>
<dbReference type="GO" id="GO:0016787">
    <property type="term" value="F:hydrolase activity"/>
    <property type="evidence" value="ECO:0007669"/>
    <property type="project" value="UniProtKB-KW"/>
</dbReference>
<evidence type="ECO:0000313" key="2">
    <source>
        <dbReference type="Proteomes" id="UP001597102"/>
    </source>
</evidence>
<reference evidence="2" key="1">
    <citation type="journal article" date="2019" name="Int. J. Syst. Evol. Microbiol.">
        <title>The Global Catalogue of Microorganisms (GCM) 10K type strain sequencing project: providing services to taxonomists for standard genome sequencing and annotation.</title>
        <authorList>
            <consortium name="The Broad Institute Genomics Platform"/>
            <consortium name="The Broad Institute Genome Sequencing Center for Infectious Disease"/>
            <person name="Wu L."/>
            <person name="Ma J."/>
        </authorList>
    </citation>
    <scope>NUCLEOTIDE SEQUENCE [LARGE SCALE GENOMIC DNA]</scope>
    <source>
        <strain evidence="2">CCUG 61697</strain>
    </source>
</reference>
<keyword evidence="1" id="KW-0378">Hydrolase</keyword>